<protein>
    <submittedName>
        <fullName evidence="1">Uncharacterized protein</fullName>
    </submittedName>
</protein>
<name>A0A212LPL7_9HYPH</name>
<dbReference type="EMBL" id="FMJD01000013">
    <property type="protein sequence ID" value="SCM79503.1"/>
    <property type="molecule type" value="Genomic_DNA"/>
</dbReference>
<evidence type="ECO:0000313" key="1">
    <source>
        <dbReference type="EMBL" id="SCM79503.1"/>
    </source>
</evidence>
<gene>
    <name evidence="1" type="ORF">KL86PLE_90447</name>
</gene>
<accession>A0A212LPL7</accession>
<sequence length="138" mass="15182">MPARAAMALFPKYKTVIPAQAGTSGRKGCQDKYRALIRKGPIERHDAIPKHPRYLAHPSPWSLSHKGRGDAVWVYPSLEGSIYPNQWVGNSHRPLAPCGRGTRERGILKLHDAGQRSDSIGALYPPLVLSCPRSYACA</sequence>
<dbReference type="AlphaFoldDB" id="A0A212LPL7"/>
<proteinExistence type="predicted"/>
<reference evidence="1" key="1">
    <citation type="submission" date="2016-08" db="EMBL/GenBank/DDBJ databases">
        <authorList>
            <person name="Seilhamer J.J."/>
        </authorList>
    </citation>
    <scope>NUCLEOTIDE SEQUENCE</scope>
    <source>
        <strain evidence="1">86</strain>
    </source>
</reference>
<organism evidence="1">
    <name type="scientific">uncultured Pleomorphomonas sp</name>
    <dbReference type="NCBI Taxonomy" id="442121"/>
    <lineage>
        <taxon>Bacteria</taxon>
        <taxon>Pseudomonadati</taxon>
        <taxon>Pseudomonadota</taxon>
        <taxon>Alphaproteobacteria</taxon>
        <taxon>Hyphomicrobiales</taxon>
        <taxon>Pleomorphomonadaceae</taxon>
        <taxon>Pleomorphomonas</taxon>
        <taxon>environmental samples</taxon>
    </lineage>
</organism>